<accession>A0A1S0TIQ3</accession>
<sequence>MAKPNDNIINSTNFHGGIIASALADLQKYDNVSSSGKIGTNSISQFRTNPIPEFTTPQLTSVDNSPLSTYHGIIGTALRNEISTTANGYIPSQYEQQTFTTTIDTSINLPLEKLLSKESISLNDQKSITYSFDHTLSTNDSILQSPRYTGRHKGNEKGMINKWLQEIAESKSSNLNNRKEIANVLISPRTGILGLLLKKKKKSRNLQTSQSVNSLSSNSDYTLSDTNSIMKESWITRRNRLLSNSKTHEQNYNKQLALDDFDNTIIDQTSQQSKQNIFAEKDKSREDQRIDYTKWSIQYSTSKESKSSTTTSIGLLVDEDEYNKNISSKILLHAMKHEWSNVEQILNDEENLDLTITDPVSLIKLILSN</sequence>
<dbReference type="InParanoid" id="A0A1S0TIQ3"/>
<dbReference type="KEGG" id="loa:LOAG_13889"/>
<dbReference type="OrthoDB" id="195446at2759"/>
<gene>
    <name evidence="1" type="ORF">LOAG_13889</name>
</gene>
<dbReference type="RefSeq" id="XP_003149441.1">
    <property type="nucleotide sequence ID" value="XM_003149393.1"/>
</dbReference>
<dbReference type="CTD" id="9951364"/>
<dbReference type="OMA" id="MKESWIT"/>
<evidence type="ECO:0000313" key="1">
    <source>
        <dbReference type="EMBL" id="EFO14628.1"/>
    </source>
</evidence>
<dbReference type="AlphaFoldDB" id="A0A1S0TIQ3"/>
<dbReference type="EMBL" id="JH712308">
    <property type="protein sequence ID" value="EFO14628.1"/>
    <property type="molecule type" value="Genomic_DNA"/>
</dbReference>
<name>A0A1S0TIQ3_LOALO</name>
<reference evidence="1" key="1">
    <citation type="submission" date="2012-04" db="EMBL/GenBank/DDBJ databases">
        <title>The Genome Sequence of Loa loa.</title>
        <authorList>
            <consortium name="The Broad Institute Genome Sequencing Platform"/>
            <consortium name="Broad Institute Genome Sequencing Center for Infectious Disease"/>
            <person name="Nutman T.B."/>
            <person name="Fink D.L."/>
            <person name="Russ C."/>
            <person name="Young S."/>
            <person name="Zeng Q."/>
            <person name="Gargeya S."/>
            <person name="Alvarado L."/>
            <person name="Berlin A."/>
            <person name="Chapman S.B."/>
            <person name="Chen Z."/>
            <person name="Freedman E."/>
            <person name="Gellesch M."/>
            <person name="Goldberg J."/>
            <person name="Griggs A."/>
            <person name="Gujja S."/>
            <person name="Heilman E.R."/>
            <person name="Heiman D."/>
            <person name="Howarth C."/>
            <person name="Mehta T."/>
            <person name="Neiman D."/>
            <person name="Pearson M."/>
            <person name="Roberts A."/>
            <person name="Saif S."/>
            <person name="Shea T."/>
            <person name="Shenoy N."/>
            <person name="Sisk P."/>
            <person name="Stolte C."/>
            <person name="Sykes S."/>
            <person name="White J."/>
            <person name="Yandava C."/>
            <person name="Haas B."/>
            <person name="Henn M.R."/>
            <person name="Nusbaum C."/>
            <person name="Birren B."/>
        </authorList>
    </citation>
    <scope>NUCLEOTIDE SEQUENCE [LARGE SCALE GENOMIC DNA]</scope>
</reference>
<proteinExistence type="predicted"/>
<dbReference type="GeneID" id="9951364"/>
<organism evidence="1">
    <name type="scientific">Loa loa</name>
    <name type="common">Eye worm</name>
    <name type="synonym">Filaria loa</name>
    <dbReference type="NCBI Taxonomy" id="7209"/>
    <lineage>
        <taxon>Eukaryota</taxon>
        <taxon>Metazoa</taxon>
        <taxon>Ecdysozoa</taxon>
        <taxon>Nematoda</taxon>
        <taxon>Chromadorea</taxon>
        <taxon>Rhabditida</taxon>
        <taxon>Spirurina</taxon>
        <taxon>Spiruromorpha</taxon>
        <taxon>Filarioidea</taxon>
        <taxon>Onchocercidae</taxon>
        <taxon>Loa</taxon>
    </lineage>
</organism>
<protein>
    <submittedName>
        <fullName evidence="1">Uncharacterized protein</fullName>
    </submittedName>
</protein>